<dbReference type="Pfam" id="PF00072">
    <property type="entry name" value="Response_reg"/>
    <property type="match status" value="1"/>
</dbReference>
<dbReference type="Pfam" id="PF00196">
    <property type="entry name" value="GerE"/>
    <property type="match status" value="1"/>
</dbReference>
<feature type="modified residue" description="4-aspartylphosphate" evidence="3">
    <location>
        <position position="57"/>
    </location>
</feature>
<feature type="domain" description="Response regulatory" evidence="4">
    <location>
        <begin position="6"/>
        <end position="122"/>
    </location>
</feature>
<dbReference type="SUPFAM" id="SSF52172">
    <property type="entry name" value="CheY-like"/>
    <property type="match status" value="1"/>
</dbReference>
<dbReference type="CDD" id="cd17535">
    <property type="entry name" value="REC_NarL-like"/>
    <property type="match status" value="1"/>
</dbReference>
<dbReference type="InterPro" id="IPR001789">
    <property type="entry name" value="Sig_transdc_resp-reg_receiver"/>
</dbReference>
<dbReference type="PROSITE" id="PS50110">
    <property type="entry name" value="RESPONSE_REGULATORY"/>
    <property type="match status" value="1"/>
</dbReference>
<dbReference type="GO" id="GO:0003677">
    <property type="term" value="F:DNA binding"/>
    <property type="evidence" value="ECO:0007669"/>
    <property type="project" value="UniProtKB-KW"/>
</dbReference>
<dbReference type="PRINTS" id="PR00038">
    <property type="entry name" value="HTHLUXR"/>
</dbReference>
<evidence type="ECO:0000313" key="6">
    <source>
        <dbReference type="Proteomes" id="UP000654345"/>
    </source>
</evidence>
<dbReference type="InterPro" id="IPR058245">
    <property type="entry name" value="NreC/VraR/RcsB-like_REC"/>
</dbReference>
<organism evidence="5 6">
    <name type="scientific">Ktedonobacter robiniae</name>
    <dbReference type="NCBI Taxonomy" id="2778365"/>
    <lineage>
        <taxon>Bacteria</taxon>
        <taxon>Bacillati</taxon>
        <taxon>Chloroflexota</taxon>
        <taxon>Ktedonobacteria</taxon>
        <taxon>Ktedonobacterales</taxon>
        <taxon>Ktedonobacteraceae</taxon>
        <taxon>Ktedonobacter</taxon>
    </lineage>
</organism>
<keyword evidence="2 5" id="KW-0238">DNA-binding</keyword>
<protein>
    <submittedName>
        <fullName evidence="5">DNA-binding response regulator</fullName>
    </submittedName>
</protein>
<evidence type="ECO:0000313" key="5">
    <source>
        <dbReference type="EMBL" id="GHO57897.1"/>
    </source>
</evidence>
<keyword evidence="6" id="KW-1185">Reference proteome</keyword>
<dbReference type="Proteomes" id="UP000654345">
    <property type="component" value="Unassembled WGS sequence"/>
</dbReference>
<evidence type="ECO:0000256" key="3">
    <source>
        <dbReference type="PROSITE-ProRule" id="PRU00169"/>
    </source>
</evidence>
<evidence type="ECO:0000259" key="4">
    <source>
        <dbReference type="PROSITE" id="PS50110"/>
    </source>
</evidence>
<gene>
    <name evidence="5" type="ORF">KSB_63720</name>
</gene>
<dbReference type="SMART" id="SM00448">
    <property type="entry name" value="REC"/>
    <property type="match status" value="1"/>
</dbReference>
<dbReference type="InterPro" id="IPR000792">
    <property type="entry name" value="Tscrpt_reg_LuxR_C"/>
</dbReference>
<dbReference type="PANTHER" id="PTHR43214:SF43">
    <property type="entry name" value="TWO-COMPONENT RESPONSE REGULATOR"/>
    <property type="match status" value="1"/>
</dbReference>
<dbReference type="InterPro" id="IPR039420">
    <property type="entry name" value="WalR-like"/>
</dbReference>
<dbReference type="EMBL" id="BNJG01000002">
    <property type="protein sequence ID" value="GHO57897.1"/>
    <property type="molecule type" value="Genomic_DNA"/>
</dbReference>
<sequence length="205" mass="22376">MNDPITILVVDDHAVVRQGVRTLLGIHADLRVIGEAESAEEALPLVEELVPDVVLLDLLLPGMNEVEATRQIKRISPRSQIVVLTSYVEDEHLFPALRAGVLSYLLKDIRPRELAESIRKAARGESVLHSRVAARMIAEVRQTKRKAPPAFANLTSRELEVLQLLADGQTNAGIAEQLVLSEKNGARICSLKAVPGRPNPGRPSA</sequence>
<dbReference type="PANTHER" id="PTHR43214">
    <property type="entry name" value="TWO-COMPONENT RESPONSE REGULATOR"/>
    <property type="match status" value="1"/>
</dbReference>
<comment type="caution">
    <text evidence="5">The sequence shown here is derived from an EMBL/GenBank/DDBJ whole genome shotgun (WGS) entry which is preliminary data.</text>
</comment>
<dbReference type="InterPro" id="IPR011006">
    <property type="entry name" value="CheY-like_superfamily"/>
</dbReference>
<proteinExistence type="predicted"/>
<dbReference type="RefSeq" id="WP_236038541.1">
    <property type="nucleotide sequence ID" value="NZ_BNJG01000002.1"/>
</dbReference>
<evidence type="ECO:0000256" key="2">
    <source>
        <dbReference type="ARBA" id="ARBA00023125"/>
    </source>
</evidence>
<keyword evidence="1 3" id="KW-0597">Phosphoprotein</keyword>
<dbReference type="SMART" id="SM00421">
    <property type="entry name" value="HTH_LUXR"/>
    <property type="match status" value="1"/>
</dbReference>
<evidence type="ECO:0000256" key="1">
    <source>
        <dbReference type="ARBA" id="ARBA00022553"/>
    </source>
</evidence>
<reference evidence="5 6" key="1">
    <citation type="journal article" date="2021" name="Int. J. Syst. Evol. Microbiol.">
        <title>Reticulibacter mediterranei gen. nov., sp. nov., within the new family Reticulibacteraceae fam. nov., and Ktedonospora formicarum gen. nov., sp. nov., Ktedonobacter robiniae sp. nov., Dictyobacter formicarum sp. nov. and Dictyobacter arantiisoli sp. nov., belonging to the class Ktedonobacteria.</title>
        <authorList>
            <person name="Yabe S."/>
            <person name="Zheng Y."/>
            <person name="Wang C.M."/>
            <person name="Sakai Y."/>
            <person name="Abe K."/>
            <person name="Yokota A."/>
            <person name="Donadio S."/>
            <person name="Cavaletti L."/>
            <person name="Monciardini P."/>
        </authorList>
    </citation>
    <scope>NUCLEOTIDE SEQUENCE [LARGE SCALE GENOMIC DNA]</scope>
    <source>
        <strain evidence="5 6">SOSP1-30</strain>
    </source>
</reference>
<accession>A0ABQ3UZW9</accession>
<name>A0ABQ3UZW9_9CHLR</name>
<dbReference type="Gene3D" id="3.40.50.2300">
    <property type="match status" value="1"/>
</dbReference>